<gene>
    <name evidence="2" type="ORF">VII00023_18479</name>
</gene>
<accession>F9S0K4</accession>
<keyword evidence="1" id="KW-0472">Membrane</keyword>
<organism evidence="2 3">
    <name type="scientific">Vibrio ichthyoenteri ATCC 700023</name>
    <dbReference type="NCBI Taxonomy" id="870968"/>
    <lineage>
        <taxon>Bacteria</taxon>
        <taxon>Pseudomonadati</taxon>
        <taxon>Pseudomonadota</taxon>
        <taxon>Gammaproteobacteria</taxon>
        <taxon>Vibrionales</taxon>
        <taxon>Vibrionaceae</taxon>
        <taxon>Vibrio</taxon>
    </lineage>
</organism>
<evidence type="ECO:0000313" key="3">
    <source>
        <dbReference type="Proteomes" id="UP000004605"/>
    </source>
</evidence>
<feature type="transmembrane region" description="Helical" evidence="1">
    <location>
        <begin position="6"/>
        <end position="26"/>
    </location>
</feature>
<keyword evidence="1" id="KW-0812">Transmembrane</keyword>
<name>F9S0K4_9VIBR</name>
<dbReference type="AlphaFoldDB" id="F9S0K4"/>
<evidence type="ECO:0000313" key="2">
    <source>
        <dbReference type="EMBL" id="EGU43182.1"/>
    </source>
</evidence>
<reference evidence="2 3" key="1">
    <citation type="journal article" date="2012" name="Int. J. Syst. Evol. Microbiol.">
        <title>Vibrio caribbeanicus sp. nov., isolated from the marine sponge Scleritoderma cyanea.</title>
        <authorList>
            <person name="Hoffmann M."/>
            <person name="Monday S.R."/>
            <person name="Allard M.W."/>
            <person name="Strain E.A."/>
            <person name="Whittaker P."/>
            <person name="Naum M."/>
            <person name="McCarthy P.J."/>
            <person name="Lopez J.V."/>
            <person name="Fischer M."/>
            <person name="Brown E.W."/>
        </authorList>
    </citation>
    <scope>NUCLEOTIDE SEQUENCE [LARGE SCALE GENOMIC DNA]</scope>
    <source>
        <strain evidence="2 3">ATCC 700023</strain>
    </source>
</reference>
<keyword evidence="3" id="KW-1185">Reference proteome</keyword>
<sequence length="44" mass="4949">MSAVFVIGSLLSMLGLLYKLGLGFIMTKLDLFKSLMDMMVDLYE</sequence>
<evidence type="ECO:0000256" key="1">
    <source>
        <dbReference type="SAM" id="Phobius"/>
    </source>
</evidence>
<protein>
    <submittedName>
        <fullName evidence="2">Uncharacterized protein</fullName>
    </submittedName>
</protein>
<dbReference type="Proteomes" id="UP000004605">
    <property type="component" value="Unassembled WGS sequence"/>
</dbReference>
<comment type="caution">
    <text evidence="2">The sequence shown here is derived from an EMBL/GenBank/DDBJ whole genome shotgun (WGS) entry which is preliminary data.</text>
</comment>
<dbReference type="EMBL" id="AFWF01000089">
    <property type="protein sequence ID" value="EGU43182.1"/>
    <property type="molecule type" value="Genomic_DNA"/>
</dbReference>
<proteinExistence type="predicted"/>
<keyword evidence="1" id="KW-1133">Transmembrane helix</keyword>